<evidence type="ECO:0000313" key="7">
    <source>
        <dbReference type="Proteomes" id="UP000694410"/>
    </source>
</evidence>
<evidence type="ECO:0000256" key="3">
    <source>
        <dbReference type="ARBA" id="ARBA00012663"/>
    </source>
</evidence>
<reference evidence="6" key="1">
    <citation type="submission" date="2025-08" db="UniProtKB">
        <authorList>
            <consortium name="Ensembl"/>
        </authorList>
    </citation>
    <scope>IDENTIFICATION</scope>
</reference>
<gene>
    <name evidence="6" type="primary">LOC111936190</name>
</gene>
<evidence type="ECO:0000259" key="5">
    <source>
        <dbReference type="Pfam" id="PF00728"/>
    </source>
</evidence>
<comment type="catalytic activity">
    <reaction evidence="1">
        <text>Hydrolysis of terminal non-reducing N-acetyl-D-hexosamine residues in N-acetyl-beta-D-hexosaminides.</text>
        <dbReference type="EC" id="3.2.1.52"/>
    </reaction>
</comment>
<evidence type="ECO:0000313" key="6">
    <source>
        <dbReference type="Ensembl" id="ENSCCEP00000026343.1"/>
    </source>
</evidence>
<evidence type="ECO:0000256" key="4">
    <source>
        <dbReference type="ARBA" id="ARBA00022801"/>
    </source>
</evidence>
<protein>
    <recommendedName>
        <fullName evidence="3">beta-N-acetylhexosaminidase</fullName>
        <ecNumber evidence="3">3.2.1.52</ecNumber>
    </recommendedName>
</protein>
<dbReference type="PANTHER" id="PTHR21040:SF5">
    <property type="entry name" value="BETA-N-ACETYLHEXOSAMINIDASE"/>
    <property type="match status" value="1"/>
</dbReference>
<dbReference type="Pfam" id="PF00728">
    <property type="entry name" value="Glyco_hydro_20"/>
    <property type="match status" value="1"/>
</dbReference>
<dbReference type="SUPFAM" id="SSF51445">
    <property type="entry name" value="(Trans)glycosidases"/>
    <property type="match status" value="1"/>
</dbReference>
<dbReference type="Gene3D" id="3.20.20.80">
    <property type="entry name" value="Glycosidases"/>
    <property type="match status" value="1"/>
</dbReference>
<sequence length="356" mass="40555">PCTSSANGVLIEYEDMFPFKGELEILRSPYAYSEEDIERIQQLAEQHKLEVVPLVQTFGHVEFILKHQKYQHLREVERFPNSFNPHIPDTLALLKSILSQVIEKHRRSTWIHIGADEVFHLGEGMDSKNWMSHNKGDVGTMYLKHIKEVLGFLTAQYWGLRVLMWDDMLRKISVGALRGEGTGTAAVAPVLLGTVALVACACPAAVPFLTKYVESGFEAVWFASAFKGTTGPAQAWTPLSYHLKNHLSWLKVMQAVPRLAPLRLQGVVLTGWQRYDHYSVLCELLPVSIPSLAICLQTLVNGDFVRDLRAQLERIYFPDTVEEWMEENINPYLDQLRDLVRDYRAIIRLNARPKAT</sequence>
<organism evidence="6 7">
    <name type="scientific">Cyanistes caeruleus</name>
    <name type="common">Eurasian blue tit</name>
    <name type="synonym">Parus caeruleus</name>
    <dbReference type="NCBI Taxonomy" id="156563"/>
    <lineage>
        <taxon>Eukaryota</taxon>
        <taxon>Metazoa</taxon>
        <taxon>Chordata</taxon>
        <taxon>Craniata</taxon>
        <taxon>Vertebrata</taxon>
        <taxon>Euteleostomi</taxon>
        <taxon>Archelosauria</taxon>
        <taxon>Archosauria</taxon>
        <taxon>Dinosauria</taxon>
        <taxon>Saurischia</taxon>
        <taxon>Theropoda</taxon>
        <taxon>Coelurosauria</taxon>
        <taxon>Aves</taxon>
        <taxon>Neognathae</taxon>
        <taxon>Neoaves</taxon>
        <taxon>Telluraves</taxon>
        <taxon>Australaves</taxon>
        <taxon>Passeriformes</taxon>
        <taxon>Paridae</taxon>
        <taxon>Cyanistes</taxon>
    </lineage>
</organism>
<name>A0A8C0VMR7_CYACU</name>
<dbReference type="GO" id="GO:0005975">
    <property type="term" value="P:carbohydrate metabolic process"/>
    <property type="evidence" value="ECO:0007669"/>
    <property type="project" value="InterPro"/>
</dbReference>
<keyword evidence="7" id="KW-1185">Reference proteome</keyword>
<evidence type="ECO:0000256" key="1">
    <source>
        <dbReference type="ARBA" id="ARBA00001231"/>
    </source>
</evidence>
<dbReference type="InterPro" id="IPR015883">
    <property type="entry name" value="Glyco_hydro_20_cat"/>
</dbReference>
<proteinExistence type="inferred from homology"/>
<dbReference type="CDD" id="cd06565">
    <property type="entry name" value="GH20_GcnA-like"/>
    <property type="match status" value="1"/>
</dbReference>
<dbReference type="PANTHER" id="PTHR21040">
    <property type="entry name" value="BCDNA.GH04120"/>
    <property type="match status" value="1"/>
</dbReference>
<comment type="similarity">
    <text evidence="2">Belongs to the glycosyl hydrolase 20 family.</text>
</comment>
<dbReference type="Proteomes" id="UP000694410">
    <property type="component" value="Unplaced"/>
</dbReference>
<feature type="domain" description="Glycoside hydrolase family 20 catalytic" evidence="5">
    <location>
        <begin position="31"/>
        <end position="172"/>
    </location>
</feature>
<dbReference type="Ensembl" id="ENSCCET00000039198.1">
    <property type="protein sequence ID" value="ENSCCEP00000026343.1"/>
    <property type="gene ID" value="ENSCCEG00000023164.1"/>
</dbReference>
<dbReference type="EC" id="3.2.1.52" evidence="3"/>
<dbReference type="AlphaFoldDB" id="A0A8C0VMR7"/>
<evidence type="ECO:0000256" key="2">
    <source>
        <dbReference type="ARBA" id="ARBA00006285"/>
    </source>
</evidence>
<dbReference type="InterPro" id="IPR038901">
    <property type="entry name" value="HEXDC-like"/>
</dbReference>
<dbReference type="GO" id="GO:0004563">
    <property type="term" value="F:beta-N-acetylhexosaminidase activity"/>
    <property type="evidence" value="ECO:0007669"/>
    <property type="project" value="UniProtKB-EC"/>
</dbReference>
<dbReference type="InterPro" id="IPR017853">
    <property type="entry name" value="GH"/>
</dbReference>
<accession>A0A8C0VMR7</accession>
<keyword evidence="4" id="KW-0378">Hydrolase</keyword>
<reference evidence="6" key="2">
    <citation type="submission" date="2025-09" db="UniProtKB">
        <authorList>
            <consortium name="Ensembl"/>
        </authorList>
    </citation>
    <scope>IDENTIFICATION</scope>
</reference>